<organism evidence="4 5">
    <name type="scientific">Sphingomonas agrestis</name>
    <dbReference type="NCBI Taxonomy" id="3080540"/>
    <lineage>
        <taxon>Bacteria</taxon>
        <taxon>Pseudomonadati</taxon>
        <taxon>Pseudomonadota</taxon>
        <taxon>Alphaproteobacteria</taxon>
        <taxon>Sphingomonadales</taxon>
        <taxon>Sphingomonadaceae</taxon>
        <taxon>Sphingomonas</taxon>
    </lineage>
</organism>
<dbReference type="InterPro" id="IPR037459">
    <property type="entry name" value="RhgT-like"/>
</dbReference>
<dbReference type="PANTHER" id="PTHR43695:SF1">
    <property type="entry name" value="RHAMNOGALACTURONAN ACETYLESTERASE"/>
    <property type="match status" value="1"/>
</dbReference>
<dbReference type="InterPro" id="IPR036514">
    <property type="entry name" value="SGNH_hydro_sf"/>
</dbReference>
<dbReference type="EMBL" id="JAWJEJ010000002">
    <property type="protein sequence ID" value="MDV3459365.1"/>
    <property type="molecule type" value="Genomic_DNA"/>
</dbReference>
<dbReference type="SUPFAM" id="SSF52266">
    <property type="entry name" value="SGNH hydrolase"/>
    <property type="match status" value="1"/>
</dbReference>
<evidence type="ECO:0000313" key="5">
    <source>
        <dbReference type="Proteomes" id="UP001273531"/>
    </source>
</evidence>
<feature type="domain" description="SGNH hydrolase-type esterase" evidence="3">
    <location>
        <begin position="165"/>
        <end position="344"/>
    </location>
</feature>
<reference evidence="4 5" key="1">
    <citation type="submission" date="2023-10" db="EMBL/GenBank/DDBJ databases">
        <title>Sphingomonas sp. HF-S4 16S ribosomal RNA gene Genome sequencing and assembly.</title>
        <authorList>
            <person name="Lee H."/>
        </authorList>
    </citation>
    <scope>NUCLEOTIDE SEQUENCE [LARGE SCALE GENOMIC DNA]</scope>
    <source>
        <strain evidence="4 5">HF-S4</strain>
    </source>
</reference>
<comment type="caution">
    <text evidence="4">The sequence shown here is derived from an EMBL/GenBank/DDBJ whole genome shotgun (WGS) entry which is preliminary data.</text>
</comment>
<evidence type="ECO:0000256" key="1">
    <source>
        <dbReference type="ARBA" id="ARBA00008668"/>
    </source>
</evidence>
<dbReference type="Proteomes" id="UP001273531">
    <property type="component" value="Unassembled WGS sequence"/>
</dbReference>
<dbReference type="CDD" id="cd01821">
    <property type="entry name" value="Rhamnogalacturan_acetylesterase_like"/>
    <property type="match status" value="1"/>
</dbReference>
<accession>A0ABU3YD84</accession>
<keyword evidence="5" id="KW-1185">Reference proteome</keyword>
<gene>
    <name evidence="4" type="ORF">RZN05_20395</name>
</gene>
<dbReference type="Gene3D" id="2.60.120.430">
    <property type="entry name" value="Galactose-binding lectin"/>
    <property type="match status" value="1"/>
</dbReference>
<dbReference type="InterPro" id="IPR008979">
    <property type="entry name" value="Galactose-bd-like_sf"/>
</dbReference>
<dbReference type="RefSeq" id="WP_317228510.1">
    <property type="nucleotide sequence ID" value="NZ_JAWJEJ010000002.1"/>
</dbReference>
<dbReference type="SUPFAM" id="SSF49785">
    <property type="entry name" value="Galactose-binding domain-like"/>
    <property type="match status" value="1"/>
</dbReference>
<dbReference type="PANTHER" id="PTHR43695">
    <property type="entry name" value="PUTATIVE (AFU_ORTHOLOGUE AFUA_2G17250)-RELATED"/>
    <property type="match status" value="1"/>
</dbReference>
<name>A0ABU3YD84_9SPHN</name>
<evidence type="ECO:0000313" key="4">
    <source>
        <dbReference type="EMBL" id="MDV3459365.1"/>
    </source>
</evidence>
<dbReference type="Pfam" id="PF13472">
    <property type="entry name" value="Lipase_GDSL_2"/>
    <property type="match status" value="1"/>
</dbReference>
<protein>
    <submittedName>
        <fullName evidence="4">Rhamnogalacturonan acetylesterase</fullName>
    </submittedName>
</protein>
<comment type="similarity">
    <text evidence="1">Belongs to the 'GDSL' lipolytic enzyme family.</text>
</comment>
<dbReference type="InterPro" id="IPR013830">
    <property type="entry name" value="SGNH_hydro"/>
</dbReference>
<sequence length="399" mass="43361">MLLAAMLMATTGPILRFDLEPPKRATGRVVVAADKPYEAGGYGYEPDRRGKEFLFSAAVPEGNYKVTIRVSGRVTVKAEQRRLMLRDIATKPGQYVTASFVVNVHGPALAPPEKNAPGGNAVRLFDREIATQNWDDKLTLEFLGDPRVASIDIEPVDVPTAYLTGDSTVTDNRAEPGASWGQMFTAMFDGGIAVANHAESGETLKSFLTGLRFDKVLQGMKQGDFLFIQFGHNDQKKQWPQTYVDADLTYPAYLRAYIAEAKRRGATPVLVTSPERRNFENGRIRPSLLDYAEAMRKVAREDNIALVDLQPQTIALYEALGPDKAPSLFGADGKDATHHNNAGAWLLARAVASGVATQVPALAAHLKPGMRSFDAARPNLAETAIAPSLQRSNARPAGN</sequence>
<evidence type="ECO:0000256" key="2">
    <source>
        <dbReference type="ARBA" id="ARBA00022801"/>
    </source>
</evidence>
<proteinExistence type="inferred from homology"/>
<dbReference type="Gene3D" id="3.40.50.1110">
    <property type="entry name" value="SGNH hydrolase"/>
    <property type="match status" value="1"/>
</dbReference>
<evidence type="ECO:0000259" key="3">
    <source>
        <dbReference type="Pfam" id="PF13472"/>
    </source>
</evidence>
<keyword evidence="2" id="KW-0378">Hydrolase</keyword>